<proteinExistence type="predicted"/>
<dbReference type="Gramene" id="OMP09072">
    <property type="protein sequence ID" value="OMP09072"/>
    <property type="gene ID" value="CCACVL1_01076"/>
</dbReference>
<feature type="non-terminal residue" evidence="1">
    <location>
        <position position="1"/>
    </location>
</feature>
<sequence length="19" mass="1997">GKCSMNPGLSSFHLSGIYV</sequence>
<dbReference type="EMBL" id="AWWV01003393">
    <property type="protein sequence ID" value="OMP09072.1"/>
    <property type="molecule type" value="Genomic_DNA"/>
</dbReference>
<reference evidence="1 2" key="1">
    <citation type="submission" date="2013-09" db="EMBL/GenBank/DDBJ databases">
        <title>Corchorus capsularis genome sequencing.</title>
        <authorList>
            <person name="Alam M."/>
            <person name="Haque M.S."/>
            <person name="Islam M.S."/>
            <person name="Emdad E.M."/>
            <person name="Islam M.M."/>
            <person name="Ahmed B."/>
            <person name="Halim A."/>
            <person name="Hossen Q.M.M."/>
            <person name="Hossain M.Z."/>
            <person name="Ahmed R."/>
            <person name="Khan M.M."/>
            <person name="Islam R."/>
            <person name="Rashid M.M."/>
            <person name="Khan S.A."/>
            <person name="Rahman M.S."/>
            <person name="Alam M."/>
        </authorList>
    </citation>
    <scope>NUCLEOTIDE SEQUENCE [LARGE SCALE GENOMIC DNA]</scope>
    <source>
        <strain evidence="2">cv. CVL-1</strain>
        <tissue evidence="1">Whole seedling</tissue>
    </source>
</reference>
<protein>
    <submittedName>
        <fullName evidence="1">Uncharacterized protein</fullName>
    </submittedName>
</protein>
<name>A0A1R3KPQ2_COCAP</name>
<accession>A0A1R3KPQ2</accession>
<gene>
    <name evidence="1" type="ORF">CCACVL1_01076</name>
</gene>
<comment type="caution">
    <text evidence="1">The sequence shown here is derived from an EMBL/GenBank/DDBJ whole genome shotgun (WGS) entry which is preliminary data.</text>
</comment>
<keyword evidence="2" id="KW-1185">Reference proteome</keyword>
<dbReference type="Proteomes" id="UP000188268">
    <property type="component" value="Unassembled WGS sequence"/>
</dbReference>
<evidence type="ECO:0000313" key="1">
    <source>
        <dbReference type="EMBL" id="OMP09072.1"/>
    </source>
</evidence>
<organism evidence="1 2">
    <name type="scientific">Corchorus capsularis</name>
    <name type="common">Jute</name>
    <dbReference type="NCBI Taxonomy" id="210143"/>
    <lineage>
        <taxon>Eukaryota</taxon>
        <taxon>Viridiplantae</taxon>
        <taxon>Streptophyta</taxon>
        <taxon>Embryophyta</taxon>
        <taxon>Tracheophyta</taxon>
        <taxon>Spermatophyta</taxon>
        <taxon>Magnoliopsida</taxon>
        <taxon>eudicotyledons</taxon>
        <taxon>Gunneridae</taxon>
        <taxon>Pentapetalae</taxon>
        <taxon>rosids</taxon>
        <taxon>malvids</taxon>
        <taxon>Malvales</taxon>
        <taxon>Malvaceae</taxon>
        <taxon>Grewioideae</taxon>
        <taxon>Apeibeae</taxon>
        <taxon>Corchorus</taxon>
    </lineage>
</organism>
<evidence type="ECO:0000313" key="2">
    <source>
        <dbReference type="Proteomes" id="UP000188268"/>
    </source>
</evidence>
<dbReference type="AlphaFoldDB" id="A0A1R3KPQ2"/>